<evidence type="ECO:0000313" key="2">
    <source>
        <dbReference type="EMBL" id="AFJ61935.1"/>
    </source>
</evidence>
<evidence type="ECO:0000256" key="1">
    <source>
        <dbReference type="SAM" id="MobiDB-lite"/>
    </source>
</evidence>
<dbReference type="RefSeq" id="WP_014417875.1">
    <property type="nucleotide sequence ID" value="NC_017061.1"/>
</dbReference>
<dbReference type="PATRIC" id="fig|1126211.3.peg.1863"/>
<dbReference type="HOGENOM" id="CLU_043031_0_0_9"/>
<evidence type="ECO:0000313" key="3">
    <source>
        <dbReference type="Proteomes" id="UP000002878"/>
    </source>
</evidence>
<sequence>MDQQLISFAQLSKLLLNDMSLNNNKSAISSKFTKENIIMYLQNPQKSQKELRRVSRFLYNTSPNYKRLIQYFATMLRFDYIIKPFDLNIDKFKEKPFKDQYSSILKLIETMNLQHEFTKLLLIAFKEDVFYGYEHTTSDSYFIQKLDPDYCRISSIEDGVFNYSFDFAYFDSNKDILKDYPKEFRVKYLKYTKDKTGLRWQELSSENTICIKVNEELEYLLPPFSSVFESVLDIDETKRLRNVKNKMDNYMILTQKIPMDEKSGEADKLLLNMETAIDFHNMAMNALPEEVGLVTSPMQIEAIKLERKSNDADAVAKAERDYYNAAGVSQILFNSDGMSGTGLSKSIITDEQVAFRVLKQLERWLNRKLKKMDSEYKFRIELLETTKLNVETVRDSLLQAAQYGMPVKSALASTLGVTQSNLNNMAFLENEIMNLPDNLIPLSSSHTQSVKSAGAPKKKEDALSDKGVETRENEGNLNRE</sequence>
<feature type="region of interest" description="Disordered" evidence="1">
    <location>
        <begin position="444"/>
        <end position="480"/>
    </location>
</feature>
<accession>I2C5L1</accession>
<dbReference type="Proteomes" id="UP000002878">
    <property type="component" value="Chromosome"/>
</dbReference>
<proteinExistence type="predicted"/>
<gene>
    <name evidence="2" type="ORF">MUS_1966</name>
</gene>
<dbReference type="KEGG" id="bqy:MUS_1966"/>
<dbReference type="AlphaFoldDB" id="I2C5L1"/>
<protein>
    <submittedName>
        <fullName evidence="2">Phage protein</fullName>
    </submittedName>
</protein>
<feature type="compositionally biased region" description="Basic and acidic residues" evidence="1">
    <location>
        <begin position="457"/>
        <end position="480"/>
    </location>
</feature>
<name>I2C5L1_BACAY</name>
<dbReference type="KEGG" id="bya:BANAU_1742"/>
<organism evidence="2 3">
    <name type="scientific">Bacillus amyloliquefaciens (strain Y2)</name>
    <name type="common">Bacillus amyloliquefaciens subsp. plantarum (strain B9601-Y2)</name>
    <dbReference type="NCBI Taxonomy" id="1155777"/>
    <lineage>
        <taxon>Bacteria</taxon>
        <taxon>Bacillati</taxon>
        <taxon>Bacillota</taxon>
        <taxon>Bacilli</taxon>
        <taxon>Bacillales</taxon>
        <taxon>Bacillaceae</taxon>
        <taxon>Bacillus</taxon>
        <taxon>Bacillus amyloliquefaciens group</taxon>
    </lineage>
</organism>
<reference evidence="2 3" key="1">
    <citation type="journal article" date="2012" name="J. Biotechnol.">
        <title>Genome sequence of the plant growth promoting strain Bacillus amyloliquefaciens subsp. plantarum B9601-Y2 and expression of mersacidin and other secondary metabolites.</title>
        <authorList>
            <person name="He P."/>
            <person name="Hao K."/>
            <person name="Blom J."/>
            <person name="Ruckert C."/>
            <person name="Vater J."/>
            <person name="Mao Z."/>
            <person name="Wu Y."/>
            <person name="Hou M."/>
            <person name="He P."/>
            <person name="He Y."/>
            <person name="Borriss R."/>
        </authorList>
    </citation>
    <scope>NUCLEOTIDE SEQUENCE [LARGE SCALE GENOMIC DNA]</scope>
    <source>
        <strain evidence="2">Y2</strain>
    </source>
</reference>
<dbReference type="EMBL" id="CP003332">
    <property type="protein sequence ID" value="AFJ61935.1"/>
    <property type="molecule type" value="Genomic_DNA"/>
</dbReference>